<dbReference type="PANTHER" id="PTHR43133:SF51">
    <property type="entry name" value="RNA POLYMERASE SIGMA FACTOR"/>
    <property type="match status" value="1"/>
</dbReference>
<organism evidence="7 8">
    <name type="scientific">Danxiaibacter flavus</name>
    <dbReference type="NCBI Taxonomy" id="3049108"/>
    <lineage>
        <taxon>Bacteria</taxon>
        <taxon>Pseudomonadati</taxon>
        <taxon>Bacteroidota</taxon>
        <taxon>Chitinophagia</taxon>
        <taxon>Chitinophagales</taxon>
        <taxon>Chitinophagaceae</taxon>
        <taxon>Danxiaibacter</taxon>
    </lineage>
</organism>
<dbReference type="RefSeq" id="WP_369331363.1">
    <property type="nucleotide sequence ID" value="NZ_JAULBC010000007.1"/>
</dbReference>
<dbReference type="InterPro" id="IPR013249">
    <property type="entry name" value="RNA_pol_sigma70_r4_t2"/>
</dbReference>
<feature type="domain" description="RNA polymerase sigma-70 region 2" evidence="5">
    <location>
        <begin position="32"/>
        <end position="98"/>
    </location>
</feature>
<dbReference type="Gene3D" id="1.10.1740.10">
    <property type="match status" value="1"/>
</dbReference>
<comment type="similarity">
    <text evidence="1">Belongs to the sigma-70 factor family. ECF subfamily.</text>
</comment>
<evidence type="ECO:0000256" key="1">
    <source>
        <dbReference type="ARBA" id="ARBA00010641"/>
    </source>
</evidence>
<evidence type="ECO:0000256" key="2">
    <source>
        <dbReference type="ARBA" id="ARBA00023015"/>
    </source>
</evidence>
<proteinExistence type="inferred from homology"/>
<keyword evidence="2" id="KW-0805">Transcription regulation</keyword>
<gene>
    <name evidence="7" type="ORF">QTN47_20785</name>
</gene>
<dbReference type="SUPFAM" id="SSF88659">
    <property type="entry name" value="Sigma3 and sigma4 domains of RNA polymerase sigma factors"/>
    <property type="match status" value="1"/>
</dbReference>
<keyword evidence="3" id="KW-0731">Sigma factor</keyword>
<dbReference type="InterPro" id="IPR036388">
    <property type="entry name" value="WH-like_DNA-bd_sf"/>
</dbReference>
<evidence type="ECO:0000313" key="7">
    <source>
        <dbReference type="EMBL" id="MEX6689957.1"/>
    </source>
</evidence>
<dbReference type="SUPFAM" id="SSF88946">
    <property type="entry name" value="Sigma2 domain of RNA polymerase sigma factors"/>
    <property type="match status" value="1"/>
</dbReference>
<sequence length="219" mass="25699">MNHEEMSETTTTSDGELITRILQGEKDLYAFIVRRYNQRLFKVGISILNDDTEVEDVMQVTYINAYENLGKFGFKASFSTWLTRILINECLLRLKKRGSTITMNDDNMEREWQYRLAGETQTPATKVLNSELKTILEEAIRKLPEIYRTVFVMREIENMNVAETQACLSISEVNVKVRLNRAKALLRDLLSNYYRKEDIFNFHLSRCDRMVDKVMSQIK</sequence>
<accession>A0ABV3ZJ92</accession>
<evidence type="ECO:0000256" key="4">
    <source>
        <dbReference type="ARBA" id="ARBA00023163"/>
    </source>
</evidence>
<dbReference type="CDD" id="cd06171">
    <property type="entry name" value="Sigma70_r4"/>
    <property type="match status" value="1"/>
</dbReference>
<evidence type="ECO:0000259" key="6">
    <source>
        <dbReference type="Pfam" id="PF08281"/>
    </source>
</evidence>
<dbReference type="Pfam" id="PF08281">
    <property type="entry name" value="Sigma70_r4_2"/>
    <property type="match status" value="1"/>
</dbReference>
<dbReference type="Gene3D" id="1.10.10.10">
    <property type="entry name" value="Winged helix-like DNA-binding domain superfamily/Winged helix DNA-binding domain"/>
    <property type="match status" value="1"/>
</dbReference>
<dbReference type="PANTHER" id="PTHR43133">
    <property type="entry name" value="RNA POLYMERASE ECF-TYPE SIGMA FACTO"/>
    <property type="match status" value="1"/>
</dbReference>
<protein>
    <submittedName>
        <fullName evidence="7">RNA polymerase sigma factor</fullName>
    </submittedName>
</protein>
<dbReference type="NCBIfam" id="NF008888">
    <property type="entry name" value="PRK11922.1"/>
    <property type="match status" value="1"/>
</dbReference>
<dbReference type="InterPro" id="IPR007627">
    <property type="entry name" value="RNA_pol_sigma70_r2"/>
</dbReference>
<feature type="domain" description="RNA polymerase sigma factor 70 region 4 type 2" evidence="6">
    <location>
        <begin position="135"/>
        <end position="186"/>
    </location>
</feature>
<dbReference type="InterPro" id="IPR013325">
    <property type="entry name" value="RNA_pol_sigma_r2"/>
</dbReference>
<keyword evidence="4" id="KW-0804">Transcription</keyword>
<dbReference type="NCBIfam" id="TIGR02937">
    <property type="entry name" value="sigma70-ECF"/>
    <property type="match status" value="1"/>
</dbReference>
<evidence type="ECO:0000256" key="3">
    <source>
        <dbReference type="ARBA" id="ARBA00023082"/>
    </source>
</evidence>
<comment type="caution">
    <text evidence="7">The sequence shown here is derived from an EMBL/GenBank/DDBJ whole genome shotgun (WGS) entry which is preliminary data.</text>
</comment>
<evidence type="ECO:0000313" key="8">
    <source>
        <dbReference type="Proteomes" id="UP001560573"/>
    </source>
</evidence>
<dbReference type="InterPro" id="IPR014284">
    <property type="entry name" value="RNA_pol_sigma-70_dom"/>
</dbReference>
<reference evidence="7 8" key="1">
    <citation type="submission" date="2023-07" db="EMBL/GenBank/DDBJ databases">
        <authorList>
            <person name="Lian W.-H."/>
        </authorList>
    </citation>
    <scope>NUCLEOTIDE SEQUENCE [LARGE SCALE GENOMIC DNA]</scope>
    <source>
        <strain evidence="7 8">SYSU DXS3180</strain>
    </source>
</reference>
<dbReference type="Proteomes" id="UP001560573">
    <property type="component" value="Unassembled WGS sequence"/>
</dbReference>
<evidence type="ECO:0000259" key="5">
    <source>
        <dbReference type="Pfam" id="PF04542"/>
    </source>
</evidence>
<dbReference type="InterPro" id="IPR013324">
    <property type="entry name" value="RNA_pol_sigma_r3/r4-like"/>
</dbReference>
<dbReference type="InterPro" id="IPR039425">
    <property type="entry name" value="RNA_pol_sigma-70-like"/>
</dbReference>
<keyword evidence="8" id="KW-1185">Reference proteome</keyword>
<dbReference type="EMBL" id="JAULBC010000007">
    <property type="protein sequence ID" value="MEX6689957.1"/>
    <property type="molecule type" value="Genomic_DNA"/>
</dbReference>
<name>A0ABV3ZJ92_9BACT</name>
<dbReference type="Pfam" id="PF04542">
    <property type="entry name" value="Sigma70_r2"/>
    <property type="match status" value="1"/>
</dbReference>